<keyword evidence="1" id="KW-0812">Transmembrane</keyword>
<evidence type="ECO:0000259" key="2">
    <source>
        <dbReference type="Pfam" id="PF01757"/>
    </source>
</evidence>
<dbReference type="GO" id="GO:0000271">
    <property type="term" value="P:polysaccharide biosynthetic process"/>
    <property type="evidence" value="ECO:0007669"/>
    <property type="project" value="TreeGrafter"/>
</dbReference>
<feature type="domain" description="Acyltransferase 3" evidence="2">
    <location>
        <begin position="12"/>
        <end position="335"/>
    </location>
</feature>
<feature type="transmembrane region" description="Helical" evidence="1">
    <location>
        <begin position="190"/>
        <end position="210"/>
    </location>
</feature>
<keyword evidence="3" id="KW-0808">Transferase</keyword>
<gene>
    <name evidence="3" type="ORF">SAE02_16930</name>
</gene>
<feature type="transmembrane region" description="Helical" evidence="1">
    <location>
        <begin position="219"/>
        <end position="237"/>
    </location>
</feature>
<comment type="caution">
    <text evidence="3">The sequence shown here is derived from an EMBL/GenBank/DDBJ whole genome shotgun (WGS) entry which is preliminary data.</text>
</comment>
<organism evidence="3 4">
    <name type="scientific">Skermanella aerolata</name>
    <dbReference type="NCBI Taxonomy" id="393310"/>
    <lineage>
        <taxon>Bacteria</taxon>
        <taxon>Pseudomonadati</taxon>
        <taxon>Pseudomonadota</taxon>
        <taxon>Alphaproteobacteria</taxon>
        <taxon>Rhodospirillales</taxon>
        <taxon>Azospirillaceae</taxon>
        <taxon>Skermanella</taxon>
    </lineage>
</organism>
<feature type="transmembrane region" description="Helical" evidence="1">
    <location>
        <begin position="12"/>
        <end position="34"/>
    </location>
</feature>
<dbReference type="PANTHER" id="PTHR23028:SF131">
    <property type="entry name" value="BLR2367 PROTEIN"/>
    <property type="match status" value="1"/>
</dbReference>
<evidence type="ECO:0000256" key="1">
    <source>
        <dbReference type="SAM" id="Phobius"/>
    </source>
</evidence>
<dbReference type="InterPro" id="IPR050879">
    <property type="entry name" value="Acyltransferase_3"/>
</dbReference>
<proteinExistence type="predicted"/>
<keyword evidence="1" id="KW-0472">Membrane</keyword>
<keyword evidence="3" id="KW-0012">Acyltransferase</keyword>
<sequence>MTIAQPVVSRFAGLEFGRGIAALLITLFYATGFYEKYFGVSVFGNPFRGGHAGFEYFFVLAGFFIYTAHASDIGRPGRLGSFAYQRAIHIYPMYWLVVGLLAAAMLAVPSLGAEKGITPGKALLDFLMIPRDGALVLSPAWALQREMVFYLAFALLLLVPRLGMAVFVVWQAAILFNTASPFAESAFAEVALDITNIGFAFGMIGAHLVMKDRIPAPRLLALLGLAGFAAGLIAEWYYVDTVPMRAPVFGETIEKTYYNLCAAITIPALAAWEQRSAWRIPRFLTVFGGAAYMLFLINQPVNSVVVKLLANPAVKPMLTAEIAYSINIAITVALAVALHLIVEKPVLSRLRAAKANRTPSTGVVRAGA</sequence>
<feature type="transmembrane region" description="Helical" evidence="1">
    <location>
        <begin position="54"/>
        <end position="71"/>
    </location>
</feature>
<feature type="transmembrane region" description="Helical" evidence="1">
    <location>
        <begin position="148"/>
        <end position="170"/>
    </location>
</feature>
<name>A0A512DM53_9PROT</name>
<keyword evidence="4" id="KW-1185">Reference proteome</keyword>
<accession>A0A512DM53</accession>
<dbReference type="OrthoDB" id="505919at2"/>
<dbReference type="Proteomes" id="UP000321523">
    <property type="component" value="Unassembled WGS sequence"/>
</dbReference>
<feature type="transmembrane region" description="Helical" evidence="1">
    <location>
        <begin position="92"/>
        <end position="111"/>
    </location>
</feature>
<keyword evidence="1" id="KW-1133">Transmembrane helix</keyword>
<feature type="transmembrane region" description="Helical" evidence="1">
    <location>
        <begin position="322"/>
        <end position="342"/>
    </location>
</feature>
<dbReference type="EMBL" id="BJYZ01000006">
    <property type="protein sequence ID" value="GEO37545.1"/>
    <property type="molecule type" value="Genomic_DNA"/>
</dbReference>
<evidence type="ECO:0000313" key="4">
    <source>
        <dbReference type="Proteomes" id="UP000321523"/>
    </source>
</evidence>
<dbReference type="Pfam" id="PF01757">
    <property type="entry name" value="Acyl_transf_3"/>
    <property type="match status" value="1"/>
</dbReference>
<dbReference type="RefSeq" id="WP_044427303.1">
    <property type="nucleotide sequence ID" value="NZ_BJYZ01000006.1"/>
</dbReference>
<reference evidence="3 4" key="1">
    <citation type="submission" date="2019-07" db="EMBL/GenBank/DDBJ databases">
        <title>Whole genome shotgun sequence of Skermanella aerolata NBRC 106429.</title>
        <authorList>
            <person name="Hosoyama A."/>
            <person name="Uohara A."/>
            <person name="Ohji S."/>
            <person name="Ichikawa N."/>
        </authorList>
    </citation>
    <scope>NUCLEOTIDE SEQUENCE [LARGE SCALE GENOMIC DNA]</scope>
    <source>
        <strain evidence="3 4">NBRC 106429</strain>
    </source>
</reference>
<dbReference type="GO" id="GO:0016020">
    <property type="term" value="C:membrane"/>
    <property type="evidence" value="ECO:0007669"/>
    <property type="project" value="TreeGrafter"/>
</dbReference>
<dbReference type="InterPro" id="IPR002656">
    <property type="entry name" value="Acyl_transf_3_dom"/>
</dbReference>
<dbReference type="GO" id="GO:0016747">
    <property type="term" value="F:acyltransferase activity, transferring groups other than amino-acyl groups"/>
    <property type="evidence" value="ECO:0007669"/>
    <property type="project" value="InterPro"/>
</dbReference>
<feature type="transmembrane region" description="Helical" evidence="1">
    <location>
        <begin position="284"/>
        <end position="302"/>
    </location>
</feature>
<evidence type="ECO:0000313" key="3">
    <source>
        <dbReference type="EMBL" id="GEO37545.1"/>
    </source>
</evidence>
<dbReference type="AlphaFoldDB" id="A0A512DM53"/>
<protein>
    <submittedName>
        <fullName evidence="3">Acyltransferase</fullName>
    </submittedName>
</protein>
<dbReference type="PANTHER" id="PTHR23028">
    <property type="entry name" value="ACETYLTRANSFERASE"/>
    <property type="match status" value="1"/>
</dbReference>